<dbReference type="OrthoDB" id="10500596at2759"/>
<dbReference type="AlphaFoldDB" id="A0A811JQ02"/>
<proteinExistence type="predicted"/>
<dbReference type="Proteomes" id="UP000783686">
    <property type="component" value="Unassembled WGS sequence"/>
</dbReference>
<comment type="caution">
    <text evidence="3">The sequence shown here is derived from an EMBL/GenBank/DDBJ whole genome shotgun (WGS) entry which is preliminary data.</text>
</comment>
<evidence type="ECO:0000313" key="3">
    <source>
        <dbReference type="EMBL" id="CAD5205384.1"/>
    </source>
</evidence>
<name>A0A811JQ02_9BILA</name>
<gene>
    <name evidence="3" type="ORF">BOKJ2_LOCUS68</name>
</gene>
<feature type="chain" id="PRO_5035681334" evidence="2">
    <location>
        <begin position="21"/>
        <end position="327"/>
    </location>
</feature>
<dbReference type="Proteomes" id="UP000614601">
    <property type="component" value="Unassembled WGS sequence"/>
</dbReference>
<sequence>MTGLLLIGVVLLGWLLGSDARDCKSLPDGMFDNYFRIWSALLYDHNGTQINTTVLVGQFISNKVPSKTGISISFYNVPQARLMNMDFSVSVQPNYSQRNYDNSVIFSDGTNLYRVFDDQSLVVPFQGDLPLNRLFFYKNLLVLNRTHVIRLSHIITSSDHTVLNNFYESMLSLLHIAFHNETEIKQIANCMDPEGRPCVWDTKAPNGTLVETLQQKFEPTDSSVITFNGFSFTLNGFSKYTIISTTDPDNCFSGDPNALFKDTKGPEGYQNLTLMTTIPLFNRYDKFFKDHSNIFNWDSSPVSSTLGTGPTITSIFILCIMFMAFVY</sequence>
<keyword evidence="1" id="KW-1133">Transmembrane helix</keyword>
<accession>A0A811JQ02</accession>
<keyword evidence="2" id="KW-0732">Signal</keyword>
<keyword evidence="4" id="KW-1185">Reference proteome</keyword>
<organism evidence="3 4">
    <name type="scientific">Bursaphelenchus okinawaensis</name>
    <dbReference type="NCBI Taxonomy" id="465554"/>
    <lineage>
        <taxon>Eukaryota</taxon>
        <taxon>Metazoa</taxon>
        <taxon>Ecdysozoa</taxon>
        <taxon>Nematoda</taxon>
        <taxon>Chromadorea</taxon>
        <taxon>Rhabditida</taxon>
        <taxon>Tylenchina</taxon>
        <taxon>Tylenchomorpha</taxon>
        <taxon>Aphelenchoidea</taxon>
        <taxon>Aphelenchoididae</taxon>
        <taxon>Bursaphelenchus</taxon>
    </lineage>
</organism>
<feature type="transmembrane region" description="Helical" evidence="1">
    <location>
        <begin position="306"/>
        <end position="326"/>
    </location>
</feature>
<reference evidence="3" key="1">
    <citation type="submission" date="2020-09" db="EMBL/GenBank/DDBJ databases">
        <authorList>
            <person name="Kikuchi T."/>
        </authorList>
    </citation>
    <scope>NUCLEOTIDE SEQUENCE</scope>
    <source>
        <strain evidence="3">SH1</strain>
    </source>
</reference>
<evidence type="ECO:0000256" key="1">
    <source>
        <dbReference type="SAM" id="Phobius"/>
    </source>
</evidence>
<protein>
    <submittedName>
        <fullName evidence="3">Uncharacterized protein</fullName>
    </submittedName>
</protein>
<dbReference type="EMBL" id="CAJFDH010000001">
    <property type="protein sequence ID" value="CAD5205384.1"/>
    <property type="molecule type" value="Genomic_DNA"/>
</dbReference>
<dbReference type="EMBL" id="CAJFCW020000001">
    <property type="protein sequence ID" value="CAG9077075.1"/>
    <property type="molecule type" value="Genomic_DNA"/>
</dbReference>
<keyword evidence="1" id="KW-0812">Transmembrane</keyword>
<evidence type="ECO:0000313" key="4">
    <source>
        <dbReference type="Proteomes" id="UP000614601"/>
    </source>
</evidence>
<feature type="signal peptide" evidence="2">
    <location>
        <begin position="1"/>
        <end position="20"/>
    </location>
</feature>
<keyword evidence="1" id="KW-0472">Membrane</keyword>
<evidence type="ECO:0000256" key="2">
    <source>
        <dbReference type="SAM" id="SignalP"/>
    </source>
</evidence>